<protein>
    <recommendedName>
        <fullName evidence="5">Endo-alpha-(1-&gt;5)-L-arabinanase</fullName>
        <ecNumber evidence="5">3.2.1.99</ecNumber>
    </recommendedName>
</protein>
<dbReference type="InterPro" id="IPR006710">
    <property type="entry name" value="Glyco_hydro_43"/>
</dbReference>
<dbReference type="PROSITE" id="PS51257">
    <property type="entry name" value="PROKAR_LIPOPROTEIN"/>
    <property type="match status" value="1"/>
</dbReference>
<dbReference type="EC" id="3.2.1.99" evidence="5"/>
<dbReference type="Gene3D" id="2.115.10.20">
    <property type="entry name" value="Glycosyl hydrolase domain, family 43"/>
    <property type="match status" value="1"/>
</dbReference>
<dbReference type="EMBL" id="JAUSUG010000007">
    <property type="protein sequence ID" value="MDQ0254816.1"/>
    <property type="molecule type" value="Genomic_DNA"/>
</dbReference>
<proteinExistence type="inferred from homology"/>
<comment type="pathway">
    <text evidence="1 5">Glycan metabolism; L-arabinan degradation.</text>
</comment>
<comment type="caution">
    <text evidence="6">The sequence shown here is derived from an EMBL/GenBank/DDBJ whole genome shotgun (WGS) entry which is preliminary data.</text>
</comment>
<dbReference type="PANTHER" id="PTHR43301:SF3">
    <property type="entry name" value="ARABINAN ENDO-1,5-ALPHA-L-ARABINOSIDASE A-RELATED"/>
    <property type="match status" value="1"/>
</dbReference>
<dbReference type="PANTHER" id="PTHR43301">
    <property type="entry name" value="ARABINAN ENDO-1,5-ALPHA-L-ARABINOSIDASE"/>
    <property type="match status" value="1"/>
</dbReference>
<comment type="similarity">
    <text evidence="2 5">Belongs to the glycosyl hydrolase 43 family.</text>
</comment>
<dbReference type="GO" id="GO:0046558">
    <property type="term" value="F:arabinan endo-1,5-alpha-L-arabinosidase activity"/>
    <property type="evidence" value="ECO:0007669"/>
    <property type="project" value="UniProtKB-EC"/>
</dbReference>
<evidence type="ECO:0000256" key="5">
    <source>
        <dbReference type="PIRNR" id="PIRNR026534"/>
    </source>
</evidence>
<evidence type="ECO:0000256" key="2">
    <source>
        <dbReference type="ARBA" id="ARBA00009865"/>
    </source>
</evidence>
<evidence type="ECO:0000256" key="4">
    <source>
        <dbReference type="ARBA" id="ARBA00023295"/>
    </source>
</evidence>
<evidence type="ECO:0000256" key="3">
    <source>
        <dbReference type="ARBA" id="ARBA00022801"/>
    </source>
</evidence>
<dbReference type="InterPro" id="IPR023296">
    <property type="entry name" value="Glyco_hydro_beta-prop_sf"/>
</dbReference>
<dbReference type="Proteomes" id="UP001230005">
    <property type="component" value="Unassembled WGS sequence"/>
</dbReference>
<reference evidence="6 7" key="1">
    <citation type="submission" date="2023-07" db="EMBL/GenBank/DDBJ databases">
        <title>Genomic Encyclopedia of Type Strains, Phase IV (KMG-IV): sequencing the most valuable type-strain genomes for metagenomic binning, comparative biology and taxonomic classification.</title>
        <authorList>
            <person name="Goeker M."/>
        </authorList>
    </citation>
    <scope>NUCLEOTIDE SEQUENCE [LARGE SCALE GENOMIC DNA]</scope>
    <source>
        <strain evidence="6 7">DSM 9768</strain>
    </source>
</reference>
<dbReference type="InterPro" id="IPR050727">
    <property type="entry name" value="GH43_arabinanases"/>
</dbReference>
<dbReference type="InterPro" id="IPR016840">
    <property type="entry name" value="Glyco_hydro_43_endo_a_Ara-ase"/>
</dbReference>
<evidence type="ECO:0000313" key="6">
    <source>
        <dbReference type="EMBL" id="MDQ0254816.1"/>
    </source>
</evidence>
<evidence type="ECO:0000313" key="7">
    <source>
        <dbReference type="Proteomes" id="UP001230005"/>
    </source>
</evidence>
<evidence type="ECO:0000256" key="1">
    <source>
        <dbReference type="ARBA" id="ARBA00004834"/>
    </source>
</evidence>
<organism evidence="6 7">
    <name type="scientific">Evansella vedderi</name>
    <dbReference type="NCBI Taxonomy" id="38282"/>
    <lineage>
        <taxon>Bacteria</taxon>
        <taxon>Bacillati</taxon>
        <taxon>Bacillota</taxon>
        <taxon>Bacilli</taxon>
        <taxon>Bacillales</taxon>
        <taxon>Bacillaceae</taxon>
        <taxon>Evansella</taxon>
    </lineage>
</organism>
<gene>
    <name evidence="6" type="ORF">J2S74_002195</name>
</gene>
<keyword evidence="7" id="KW-1185">Reference proteome</keyword>
<accession>A0ABT9ZVQ5</accession>
<dbReference type="CDD" id="cd08998">
    <property type="entry name" value="GH43_Arb43a-like"/>
    <property type="match status" value="1"/>
</dbReference>
<dbReference type="Pfam" id="PF04616">
    <property type="entry name" value="Glyco_hydro_43"/>
    <property type="match status" value="1"/>
</dbReference>
<comment type="catalytic activity">
    <reaction evidence="5">
        <text>Endohydrolysis of (1-&gt;5)-alpha-arabinofuranosidic linkages in (1-&gt;5)-arabinans.</text>
        <dbReference type="EC" id="3.2.1.99"/>
    </reaction>
</comment>
<sequence>MMKIKYLNFLLLLVFIIVTLIACTTSNTPDSDNTTETSPVGKLTMIGDYGDFVPGEIDDPVHDPALFKDGNTYYVVSTGILNPQNPGGIYLRKSTGTLEGPWEALGEIPVPEWTHEYNHEHLWAPQVVRNDNTFYMYYAVSSFGSNNSAIGVMSTETPEDLNSWIDHGPVITSQTGMDFNAIDPSVMKDEGKWWITFGSYWTGIKLQQLDENMTEPIGEVYDIASRPNVQHNPIEAPTVFKKDEYYYLLTSWDRCCAGLDSTYKIAVGRSESITGPYYDKEGVPLMEGGGTVILDSHDNQIGPGGQDYFHESGIDYLIYHYYDGDANGVIRMQIWSMDWEDGWPFFN</sequence>
<keyword evidence="4 5" id="KW-0326">Glycosidase</keyword>
<name>A0ABT9ZVQ5_9BACI</name>
<dbReference type="PIRSF" id="PIRSF026534">
    <property type="entry name" value="Endo_alpha-L-arabinosidase"/>
    <property type="match status" value="1"/>
</dbReference>
<keyword evidence="3 5" id="KW-0378">Hydrolase</keyword>
<dbReference type="SUPFAM" id="SSF75005">
    <property type="entry name" value="Arabinanase/levansucrase/invertase"/>
    <property type="match status" value="1"/>
</dbReference>